<name>A0A2P2QCK5_RHIMU</name>
<reference evidence="1" key="1">
    <citation type="submission" date="2018-02" db="EMBL/GenBank/DDBJ databases">
        <title>Rhizophora mucronata_Transcriptome.</title>
        <authorList>
            <person name="Meera S.P."/>
            <person name="Sreeshan A."/>
            <person name="Augustine A."/>
        </authorList>
    </citation>
    <scope>NUCLEOTIDE SEQUENCE</scope>
    <source>
        <tissue evidence="1">Leaf</tissue>
    </source>
</reference>
<sequence length="9" mass="1135">MKKTERKQS</sequence>
<organism evidence="1">
    <name type="scientific">Rhizophora mucronata</name>
    <name type="common">Asiatic mangrove</name>
    <dbReference type="NCBI Taxonomy" id="61149"/>
    <lineage>
        <taxon>Eukaryota</taxon>
        <taxon>Viridiplantae</taxon>
        <taxon>Streptophyta</taxon>
        <taxon>Embryophyta</taxon>
        <taxon>Tracheophyta</taxon>
        <taxon>Spermatophyta</taxon>
        <taxon>Magnoliopsida</taxon>
        <taxon>eudicotyledons</taxon>
        <taxon>Gunneridae</taxon>
        <taxon>Pentapetalae</taxon>
        <taxon>rosids</taxon>
        <taxon>fabids</taxon>
        <taxon>Malpighiales</taxon>
        <taxon>Rhizophoraceae</taxon>
        <taxon>Rhizophora</taxon>
    </lineage>
</organism>
<protein>
    <submittedName>
        <fullName evidence="1">Uncharacterized protein</fullName>
    </submittedName>
</protein>
<evidence type="ECO:0000313" key="1">
    <source>
        <dbReference type="EMBL" id="MBX64647.1"/>
    </source>
</evidence>
<proteinExistence type="predicted"/>
<dbReference type="EMBL" id="GGEC01084163">
    <property type="protein sequence ID" value="MBX64647.1"/>
    <property type="molecule type" value="Transcribed_RNA"/>
</dbReference>
<accession>A0A2P2QCK5</accession>